<dbReference type="EMBL" id="CACSLK010027717">
    <property type="protein sequence ID" value="CAA0827063.1"/>
    <property type="molecule type" value="Genomic_DNA"/>
</dbReference>
<dbReference type="OrthoDB" id="5282002at2759"/>
<accession>A0A9N7RER0</accession>
<keyword evidence="2" id="KW-1185">Reference proteome</keyword>
<dbReference type="AlphaFoldDB" id="A0A9N7RER0"/>
<gene>
    <name evidence="1" type="ORF">SHERM_22759</name>
</gene>
<protein>
    <submittedName>
        <fullName evidence="1">Zinc ion binding</fullName>
    </submittedName>
</protein>
<feature type="non-terminal residue" evidence="1">
    <location>
        <position position="50"/>
    </location>
</feature>
<dbReference type="Proteomes" id="UP001153555">
    <property type="component" value="Unassembled WGS sequence"/>
</dbReference>
<evidence type="ECO:0000313" key="2">
    <source>
        <dbReference type="Proteomes" id="UP001153555"/>
    </source>
</evidence>
<organism evidence="1 2">
    <name type="scientific">Striga hermonthica</name>
    <name type="common">Purple witchweed</name>
    <name type="synonym">Buchnera hermonthica</name>
    <dbReference type="NCBI Taxonomy" id="68872"/>
    <lineage>
        <taxon>Eukaryota</taxon>
        <taxon>Viridiplantae</taxon>
        <taxon>Streptophyta</taxon>
        <taxon>Embryophyta</taxon>
        <taxon>Tracheophyta</taxon>
        <taxon>Spermatophyta</taxon>
        <taxon>Magnoliopsida</taxon>
        <taxon>eudicotyledons</taxon>
        <taxon>Gunneridae</taxon>
        <taxon>Pentapetalae</taxon>
        <taxon>asterids</taxon>
        <taxon>lamiids</taxon>
        <taxon>Lamiales</taxon>
        <taxon>Orobanchaceae</taxon>
        <taxon>Buchnereae</taxon>
        <taxon>Striga</taxon>
    </lineage>
</organism>
<reference evidence="1" key="1">
    <citation type="submission" date="2019-12" db="EMBL/GenBank/DDBJ databases">
        <authorList>
            <person name="Scholes J."/>
        </authorList>
    </citation>
    <scope>NUCLEOTIDE SEQUENCE</scope>
</reference>
<evidence type="ECO:0000313" key="1">
    <source>
        <dbReference type="EMBL" id="CAA0827063.1"/>
    </source>
</evidence>
<proteinExistence type="predicted"/>
<sequence length="50" mass="5678">ETRCSFLTGHKIHCLGMWMYECSCGVSDTSFDSSRLITCWNLPSELCPCK</sequence>
<comment type="caution">
    <text evidence="1">The sequence shown here is derived from an EMBL/GenBank/DDBJ whole genome shotgun (WGS) entry which is preliminary data.</text>
</comment>
<feature type="non-terminal residue" evidence="1">
    <location>
        <position position="1"/>
    </location>
</feature>
<name>A0A9N7RER0_STRHE</name>